<evidence type="ECO:0000256" key="1">
    <source>
        <dbReference type="SAM" id="MobiDB-lite"/>
    </source>
</evidence>
<reference evidence="2" key="1">
    <citation type="submission" date="2018-08" db="EMBL/GenBank/DDBJ databases">
        <title>Identification of Burkholderia cepacia strains that express a Burkholderia pseudomallei-like capsular polysaccharide.</title>
        <authorList>
            <person name="Burtnick M.N."/>
            <person name="Vongsouvath M."/>
            <person name="Newton P."/>
            <person name="Wuthiekanun V."/>
            <person name="Limmathurotsakul D."/>
            <person name="Brett P.J."/>
            <person name="Chantratita N."/>
            <person name="Dance D.A."/>
        </authorList>
    </citation>
    <scope>NUCLEOTIDE SEQUENCE</scope>
    <source>
        <strain evidence="2">SBXCC001</strain>
    </source>
</reference>
<evidence type="ECO:0000313" key="2">
    <source>
        <dbReference type="EMBL" id="MDW9254275.1"/>
    </source>
</evidence>
<sequence>MFDGSNRRKCIEKSARLMRDARLRHARPRSARSVPHQFSVDRDRPNCAKRMRAQPPAAAAT</sequence>
<comment type="caution">
    <text evidence="2">The sequence shown here is derived from an EMBL/GenBank/DDBJ whole genome shotgun (WGS) entry which is preliminary data.</text>
</comment>
<name>A0AAW9CTJ9_BURTH</name>
<feature type="region of interest" description="Disordered" evidence="1">
    <location>
        <begin position="24"/>
        <end position="61"/>
    </location>
</feature>
<accession>A0AAW9CTJ9</accession>
<organism evidence="2 3">
    <name type="scientific">Burkholderia thailandensis</name>
    <dbReference type="NCBI Taxonomy" id="57975"/>
    <lineage>
        <taxon>Bacteria</taxon>
        <taxon>Pseudomonadati</taxon>
        <taxon>Pseudomonadota</taxon>
        <taxon>Betaproteobacteria</taxon>
        <taxon>Burkholderiales</taxon>
        <taxon>Burkholderiaceae</taxon>
        <taxon>Burkholderia</taxon>
        <taxon>pseudomallei group</taxon>
    </lineage>
</organism>
<dbReference type="AlphaFoldDB" id="A0AAW9CTJ9"/>
<dbReference type="EMBL" id="QXCT01000002">
    <property type="protein sequence ID" value="MDW9254275.1"/>
    <property type="molecule type" value="Genomic_DNA"/>
</dbReference>
<proteinExistence type="predicted"/>
<evidence type="ECO:0000313" key="3">
    <source>
        <dbReference type="Proteomes" id="UP001272137"/>
    </source>
</evidence>
<gene>
    <name evidence="2" type="ORF">C7S16_2051</name>
</gene>
<protein>
    <submittedName>
        <fullName evidence="2">Uncharacterized protein</fullName>
    </submittedName>
</protein>
<dbReference type="Proteomes" id="UP001272137">
    <property type="component" value="Unassembled WGS sequence"/>
</dbReference>